<dbReference type="InterPro" id="IPR009006">
    <property type="entry name" value="Ala_racemase/Decarboxylase_C"/>
</dbReference>
<dbReference type="GO" id="GO:0030632">
    <property type="term" value="P:D-alanine biosynthetic process"/>
    <property type="evidence" value="ECO:0007669"/>
    <property type="project" value="UniProtKB-UniRule"/>
</dbReference>
<dbReference type="KEGG" id="rkr:I6G21_01115"/>
<dbReference type="SUPFAM" id="SSF50621">
    <property type="entry name" value="Alanine racemase C-terminal domain-like"/>
    <property type="match status" value="1"/>
</dbReference>
<dbReference type="GO" id="GO:0009252">
    <property type="term" value="P:peptidoglycan biosynthetic process"/>
    <property type="evidence" value="ECO:0007669"/>
    <property type="project" value="TreeGrafter"/>
</dbReference>
<dbReference type="SUPFAM" id="SSF51419">
    <property type="entry name" value="PLP-binding barrel"/>
    <property type="match status" value="1"/>
</dbReference>
<comment type="pathway">
    <text evidence="4">Amino-acid biosynthesis; D-alanine biosynthesis; D-alanine from L-alanine: step 1/1.</text>
</comment>
<dbReference type="InterPro" id="IPR011079">
    <property type="entry name" value="Ala_racemase_C"/>
</dbReference>
<evidence type="ECO:0000313" key="10">
    <source>
        <dbReference type="EMBL" id="QPT53845.1"/>
    </source>
</evidence>
<dbReference type="RefSeq" id="WP_055684540.1">
    <property type="nucleotide sequence ID" value="NZ_CP065738.1"/>
</dbReference>
<feature type="active site" description="Proton acceptor; specific for L-alanine" evidence="4">
    <location>
        <position position="298"/>
    </location>
</feature>
<protein>
    <recommendedName>
        <fullName evidence="4">Alanine racemase</fullName>
        <ecNumber evidence="4">5.1.1.1</ecNumber>
    </recommendedName>
</protein>
<dbReference type="GO" id="GO:0005829">
    <property type="term" value="C:cytosol"/>
    <property type="evidence" value="ECO:0007669"/>
    <property type="project" value="TreeGrafter"/>
</dbReference>
<dbReference type="InterPro" id="IPR029066">
    <property type="entry name" value="PLP-binding_barrel"/>
</dbReference>
<comment type="function">
    <text evidence="4">Catalyzes the interconversion of L-alanine and D-alanine. May also act on other amino acids.</text>
</comment>
<comment type="cofactor">
    <cofactor evidence="1 4 5">
        <name>pyridoxal 5'-phosphate</name>
        <dbReference type="ChEBI" id="CHEBI:597326"/>
    </cofactor>
</comment>
<name>A0A199NVN7_9MICC</name>
<dbReference type="PROSITE" id="PS00395">
    <property type="entry name" value="ALANINE_RACEMASE"/>
    <property type="match status" value="1"/>
</dbReference>
<dbReference type="GeneID" id="61261951"/>
<dbReference type="Gene3D" id="2.40.37.10">
    <property type="entry name" value="Lyase, Ornithine Decarboxylase, Chain A, domain 1"/>
    <property type="match status" value="1"/>
</dbReference>
<dbReference type="InterPro" id="IPR001608">
    <property type="entry name" value="Ala_racemase_N"/>
</dbReference>
<dbReference type="Proteomes" id="UP000053171">
    <property type="component" value="Unassembled WGS sequence"/>
</dbReference>
<evidence type="ECO:0000259" key="8">
    <source>
        <dbReference type="SMART" id="SM01005"/>
    </source>
</evidence>
<comment type="catalytic activity">
    <reaction evidence="4">
        <text>L-alanine = D-alanine</text>
        <dbReference type="Rhea" id="RHEA:20249"/>
        <dbReference type="ChEBI" id="CHEBI:57416"/>
        <dbReference type="ChEBI" id="CHEBI:57972"/>
        <dbReference type="EC" id="5.1.1.1"/>
    </reaction>
</comment>
<reference evidence="9 11" key="3">
    <citation type="submission" date="2016-06" db="EMBL/GenBank/DDBJ databases">
        <title>Identification of putative biosynthetic pathways for the production of bioactive secondary metabolites by the marine actinomycete Kocuria kristinae RUTW2-3.</title>
        <authorList>
            <person name="Waterworth S.C."/>
            <person name="Walmsley T.A."/>
            <person name="Matongo T."/>
            <person name="Davies-Coleman M.T."/>
            <person name="Dorrington R.A."/>
        </authorList>
    </citation>
    <scope>NUCLEOTIDE SEQUENCE [LARGE SCALE GENOMIC DNA]</scope>
    <source>
        <strain evidence="11">RuSp02-3</strain>
        <strain evidence="9">RUTW2-3</strain>
    </source>
</reference>
<gene>
    <name evidence="10" type="primary">alr</name>
    <name evidence="9" type="ORF">AN277_0201710</name>
    <name evidence="10" type="ORF">I6G21_01115</name>
</gene>
<dbReference type="CDD" id="cd00430">
    <property type="entry name" value="PLPDE_III_AR"/>
    <property type="match status" value="1"/>
</dbReference>
<accession>A0A199NVN7</accession>
<dbReference type="FunFam" id="3.20.20.10:FF:000002">
    <property type="entry name" value="Alanine racemase"/>
    <property type="match status" value="1"/>
</dbReference>
<dbReference type="NCBIfam" id="TIGR00492">
    <property type="entry name" value="alr"/>
    <property type="match status" value="1"/>
</dbReference>
<feature type="compositionally biased region" description="Basic and acidic residues" evidence="7">
    <location>
        <begin position="1"/>
        <end position="10"/>
    </location>
</feature>
<evidence type="ECO:0000256" key="2">
    <source>
        <dbReference type="ARBA" id="ARBA00022898"/>
    </source>
</evidence>
<dbReference type="InterPro" id="IPR020622">
    <property type="entry name" value="Ala_racemase_pyridoxalP-BS"/>
</dbReference>
<evidence type="ECO:0000256" key="1">
    <source>
        <dbReference type="ARBA" id="ARBA00001933"/>
    </source>
</evidence>
<dbReference type="EMBL" id="LJBJ02000002">
    <property type="protein sequence ID" value="OAX52693.1"/>
    <property type="molecule type" value="Genomic_DNA"/>
</dbReference>
<feature type="region of interest" description="Disordered" evidence="7">
    <location>
        <begin position="414"/>
        <end position="440"/>
    </location>
</feature>
<evidence type="ECO:0000313" key="9">
    <source>
        <dbReference type="EMBL" id="OAX52693.1"/>
    </source>
</evidence>
<keyword evidence="3 4" id="KW-0413">Isomerase</keyword>
<proteinExistence type="inferred from homology"/>
<reference evidence="10 12" key="4">
    <citation type="submission" date="2020-12" db="EMBL/GenBank/DDBJ databases">
        <title>FDA dAtabase for Regulatory Grade micrObial Sequences (FDA-ARGOS): Supporting development and validation of Infectious Disease Dx tests.</title>
        <authorList>
            <person name="Sproer C."/>
            <person name="Gronow S."/>
            <person name="Severitt S."/>
            <person name="Schroder I."/>
            <person name="Tallon L."/>
            <person name="Sadzewicz L."/>
            <person name="Zhao X."/>
            <person name="Boylan J."/>
            <person name="Ott S."/>
            <person name="Bowen H."/>
            <person name="Vavikolanu K."/>
            <person name="Mehta A."/>
            <person name="Aluvathingal J."/>
            <person name="Nadendla S."/>
            <person name="Lowell S."/>
            <person name="Myers T."/>
            <person name="Yan Y."/>
            <person name="Sichtig H."/>
        </authorList>
    </citation>
    <scope>NUCLEOTIDE SEQUENCE [LARGE SCALE GENOMIC DNA]</scope>
    <source>
        <strain evidence="10 12">FDAARGOS_864</strain>
    </source>
</reference>
<dbReference type="PANTHER" id="PTHR30511:SF0">
    <property type="entry name" value="ALANINE RACEMASE, CATABOLIC-RELATED"/>
    <property type="match status" value="1"/>
</dbReference>
<dbReference type="InterPro" id="IPR000821">
    <property type="entry name" value="Ala_racemase"/>
</dbReference>
<organism evidence="9 11">
    <name type="scientific">Rothia kristinae</name>
    <dbReference type="NCBI Taxonomy" id="37923"/>
    <lineage>
        <taxon>Bacteria</taxon>
        <taxon>Bacillati</taxon>
        <taxon>Actinomycetota</taxon>
        <taxon>Actinomycetes</taxon>
        <taxon>Micrococcales</taxon>
        <taxon>Micrococcaceae</taxon>
        <taxon>Rothia</taxon>
    </lineage>
</organism>
<evidence type="ECO:0000256" key="7">
    <source>
        <dbReference type="SAM" id="MobiDB-lite"/>
    </source>
</evidence>
<feature type="compositionally biased region" description="Low complexity" evidence="7">
    <location>
        <begin position="425"/>
        <end position="440"/>
    </location>
</feature>
<keyword evidence="11" id="KW-1185">Reference proteome</keyword>
<dbReference type="AlphaFoldDB" id="A0A199NVN7"/>
<evidence type="ECO:0000313" key="12">
    <source>
        <dbReference type="Proteomes" id="UP000594975"/>
    </source>
</evidence>
<evidence type="ECO:0000256" key="3">
    <source>
        <dbReference type="ARBA" id="ARBA00023235"/>
    </source>
</evidence>
<reference evidence="9" key="2">
    <citation type="submission" date="2016-04" db="EMBL/GenBank/DDBJ databases">
        <authorList>
            <person name="Evans L.H."/>
            <person name="Alamgir A."/>
            <person name="Owens N."/>
            <person name="Weber N.D."/>
            <person name="Virtaneva K."/>
            <person name="Barbian K."/>
            <person name="Babar A."/>
            <person name="Rosenke K."/>
        </authorList>
    </citation>
    <scope>NUCLEOTIDE SEQUENCE [LARGE SCALE GENOMIC DNA]</scope>
    <source>
        <strain evidence="9">RUTW2-3</strain>
    </source>
</reference>
<dbReference type="GO" id="GO:0030170">
    <property type="term" value="F:pyridoxal phosphate binding"/>
    <property type="evidence" value="ECO:0007669"/>
    <property type="project" value="UniProtKB-UniRule"/>
</dbReference>
<dbReference type="SMART" id="SM01005">
    <property type="entry name" value="Ala_racemase_C"/>
    <property type="match status" value="1"/>
</dbReference>
<dbReference type="PANTHER" id="PTHR30511">
    <property type="entry name" value="ALANINE RACEMASE"/>
    <property type="match status" value="1"/>
</dbReference>
<feature type="binding site" evidence="4 6">
    <location>
        <position position="350"/>
    </location>
    <ligand>
        <name>substrate</name>
    </ligand>
</feature>
<keyword evidence="2 4" id="KW-0663">Pyridoxal phosphate</keyword>
<evidence type="ECO:0000256" key="4">
    <source>
        <dbReference type="HAMAP-Rule" id="MF_01201"/>
    </source>
</evidence>
<dbReference type="Pfam" id="PF01168">
    <property type="entry name" value="Ala_racemase_N"/>
    <property type="match status" value="1"/>
</dbReference>
<feature type="active site" description="Proton acceptor; specific for D-alanine" evidence="4">
    <location>
        <position position="62"/>
    </location>
</feature>
<evidence type="ECO:0000313" key="11">
    <source>
        <dbReference type="Proteomes" id="UP000053171"/>
    </source>
</evidence>
<feature type="binding site" evidence="4 6">
    <location>
        <position position="159"/>
    </location>
    <ligand>
        <name>substrate</name>
    </ligand>
</feature>
<dbReference type="HAMAP" id="MF_01201">
    <property type="entry name" value="Ala_racemase"/>
    <property type="match status" value="1"/>
</dbReference>
<feature type="region of interest" description="Disordered" evidence="7">
    <location>
        <begin position="1"/>
        <end position="26"/>
    </location>
</feature>
<evidence type="ECO:0000256" key="5">
    <source>
        <dbReference type="PIRSR" id="PIRSR600821-50"/>
    </source>
</evidence>
<comment type="similarity">
    <text evidence="4">Belongs to the alanine racemase family.</text>
</comment>
<sequence>MSKPEQRPDPSADPDSSSTLPTADSAQLPPERAALIDLGAVEHNVRVLRRRCAPARLIAVVKADAYGHGAVPVARAALRAGADMLGVAHVREALELREAGIDAPVLAWLHTRATDFAAAVARDVELGVSGWDLEAAAEAARQTGSTARVHLKIDTGLGRNGATARDWPGFAARARTLEQEGLVQVVGIFSHLAVADEPTRPETREQLARFDAAVAQAREVGLNPRTCHLANTPGALADGDDAQHREILRDAVRVGLALYGLSPFPGIPSEELGLRPAMTLQTFVDSVKEVPAGQGVSYGLRYRTETPTTLALIPVGYADGVPRVAEHGPVRIHPAGAPARTFRVVGRVAMDQMVVDLGEPGLSDPALGYLHAPAVLFGTGENPAVEEWAQAAGTINYEIVTRISPRVDRVYLTPRSEAEGETEAADGARGQGEAAAGESA</sequence>
<dbReference type="Gene3D" id="3.20.20.10">
    <property type="entry name" value="Alanine racemase"/>
    <property type="match status" value="1"/>
</dbReference>
<feature type="modified residue" description="N6-(pyridoxal phosphate)lysine" evidence="4 5">
    <location>
        <position position="62"/>
    </location>
</feature>
<dbReference type="GO" id="GO:0008784">
    <property type="term" value="F:alanine racemase activity"/>
    <property type="evidence" value="ECO:0007669"/>
    <property type="project" value="UniProtKB-UniRule"/>
</dbReference>
<dbReference type="Proteomes" id="UP000594975">
    <property type="component" value="Chromosome"/>
</dbReference>
<dbReference type="EMBL" id="CP065738">
    <property type="protein sequence ID" value="QPT53845.1"/>
    <property type="molecule type" value="Genomic_DNA"/>
</dbReference>
<dbReference type="UniPathway" id="UPA00042">
    <property type="reaction ID" value="UER00497"/>
</dbReference>
<dbReference type="EC" id="5.1.1.1" evidence="4"/>
<reference evidence="11" key="1">
    <citation type="submission" date="2016-04" db="EMBL/GenBank/DDBJ databases">
        <authorList>
            <person name="Waterworth S."/>
            <person name="Matcher G."/>
        </authorList>
    </citation>
    <scope>NUCLEOTIDE SEQUENCE [LARGE SCALE GENOMIC DNA]</scope>
    <source>
        <strain evidence="11">RuSp02-3</strain>
    </source>
</reference>
<feature type="domain" description="Alanine racemase C-terminal" evidence="8">
    <location>
        <begin position="277"/>
        <end position="412"/>
    </location>
</feature>
<evidence type="ECO:0000256" key="6">
    <source>
        <dbReference type="PIRSR" id="PIRSR600821-52"/>
    </source>
</evidence>
<dbReference type="PRINTS" id="PR00992">
    <property type="entry name" value="ALARACEMASE"/>
</dbReference>
<dbReference type="Pfam" id="PF00842">
    <property type="entry name" value="Ala_racemase_C"/>
    <property type="match status" value="1"/>
</dbReference>